<proteinExistence type="predicted"/>
<evidence type="ECO:0000313" key="1">
    <source>
        <dbReference type="EMBL" id="WWF03726.1"/>
    </source>
</evidence>
<keyword evidence="2" id="KW-1185">Reference proteome</keyword>
<accession>A0ABZ2F9G3</accession>
<dbReference type="Proteomes" id="UP001359308">
    <property type="component" value="Chromosome"/>
</dbReference>
<protein>
    <submittedName>
        <fullName evidence="1">Uncharacterized protein</fullName>
    </submittedName>
</protein>
<evidence type="ECO:0000313" key="2">
    <source>
        <dbReference type="Proteomes" id="UP001359308"/>
    </source>
</evidence>
<gene>
    <name evidence="1" type="ORF">N4J17_11935</name>
</gene>
<sequence>MHRYQGREYEGHNALEVMTMAFQGLLGEDKFADELLAKLLIFDREMLKVALGLLFHFRP</sequence>
<dbReference type="EMBL" id="CP104311">
    <property type="protein sequence ID" value="WWF03726.1"/>
    <property type="molecule type" value="Genomic_DNA"/>
</dbReference>
<name>A0ABZ2F9G3_METCP</name>
<reference evidence="1 2" key="1">
    <citation type="submission" date="2022-09" db="EMBL/GenBank/DDBJ databases">
        <authorList>
            <person name="Giprobiosintez L."/>
        </authorList>
    </citation>
    <scope>NUCLEOTIDE SEQUENCE [LARGE SCALE GENOMIC DNA]</scope>
    <source>
        <strain evidence="2">VKPM-B-12549 (GBS-15)</strain>
    </source>
</reference>
<organism evidence="1 2">
    <name type="scientific">Methylococcus capsulatus</name>
    <dbReference type="NCBI Taxonomy" id="414"/>
    <lineage>
        <taxon>Bacteria</taxon>
        <taxon>Pseudomonadati</taxon>
        <taxon>Pseudomonadota</taxon>
        <taxon>Gammaproteobacteria</taxon>
        <taxon>Methylococcales</taxon>
        <taxon>Methylococcaceae</taxon>
        <taxon>Methylococcus</taxon>
    </lineage>
</organism>
<dbReference type="RefSeq" id="WP_198321430.1">
    <property type="nucleotide sequence ID" value="NZ_CP104311.1"/>
</dbReference>